<dbReference type="InterPro" id="IPR021806">
    <property type="entry name" value="DUF3379"/>
</dbReference>
<reference evidence="2" key="1">
    <citation type="submission" date="2022-11" db="EMBL/GenBank/DDBJ databases">
        <title>Alteromonas sp. nov., isolated from sea water of the Qingdao.</title>
        <authorList>
            <person name="Wang Q."/>
        </authorList>
    </citation>
    <scope>NUCLEOTIDE SEQUENCE</scope>
    <source>
        <strain evidence="2">ASW11-7</strain>
    </source>
</reference>
<feature type="transmembrane region" description="Helical" evidence="1">
    <location>
        <begin position="80"/>
        <end position="101"/>
    </location>
</feature>
<keyword evidence="1" id="KW-0472">Membrane</keyword>
<gene>
    <name evidence="2" type="ORF">OPS25_04590</name>
</gene>
<keyword evidence="1" id="KW-1133">Transmembrane helix</keyword>
<evidence type="ECO:0000256" key="1">
    <source>
        <dbReference type="SAM" id="Phobius"/>
    </source>
</evidence>
<keyword evidence="1" id="KW-0812">Transmembrane</keyword>
<proteinExistence type="predicted"/>
<organism evidence="2 3">
    <name type="scientific">Alteromonas aquimaris</name>
    <dbReference type="NCBI Taxonomy" id="2998417"/>
    <lineage>
        <taxon>Bacteria</taxon>
        <taxon>Pseudomonadati</taxon>
        <taxon>Pseudomonadota</taxon>
        <taxon>Gammaproteobacteria</taxon>
        <taxon>Alteromonadales</taxon>
        <taxon>Alteromonadaceae</taxon>
        <taxon>Alteromonas/Salinimonas group</taxon>
        <taxon>Alteromonas</taxon>
    </lineage>
</organism>
<evidence type="ECO:0000313" key="3">
    <source>
        <dbReference type="Proteomes" id="UP001142810"/>
    </source>
</evidence>
<sequence length="235" mass="26265">MDELEFRRRVYADPQTTDEAVIAAAKADASKQAFWNDVKSLDKKLEKATHIAVPTDLAHRLIWQQSTKLYTRKKQKTRGLFAVAASIALVVGVSFTLWSQWLNADLQSQLLTHVAHVEEEISHAQKPADLTHINARLASFGGYLEQGIDEIEVANYCYLGAAKTLHLILKTAQGSLSVFVLPEHENRVLPDQFSNAQFKGSLLNLSNRNVVLVGGQNADLSWLEDKIEQRLKFSA</sequence>
<dbReference type="RefSeq" id="WP_265616469.1">
    <property type="nucleotide sequence ID" value="NZ_JAPFRD010000005.1"/>
</dbReference>
<dbReference type="Proteomes" id="UP001142810">
    <property type="component" value="Unassembled WGS sequence"/>
</dbReference>
<protein>
    <submittedName>
        <fullName evidence="2">DUF3379 domain-containing protein</fullName>
    </submittedName>
</protein>
<comment type="caution">
    <text evidence="2">The sequence shown here is derived from an EMBL/GenBank/DDBJ whole genome shotgun (WGS) entry which is preliminary data.</text>
</comment>
<keyword evidence="3" id="KW-1185">Reference proteome</keyword>
<dbReference type="Pfam" id="PF11859">
    <property type="entry name" value="DUF3379"/>
    <property type="match status" value="1"/>
</dbReference>
<name>A0ABT3P5H8_9ALTE</name>
<accession>A0ABT3P5H8</accession>
<evidence type="ECO:0000313" key="2">
    <source>
        <dbReference type="EMBL" id="MCW8107775.1"/>
    </source>
</evidence>
<dbReference type="EMBL" id="JAPFRD010000005">
    <property type="protein sequence ID" value="MCW8107775.1"/>
    <property type="molecule type" value="Genomic_DNA"/>
</dbReference>